<keyword evidence="2" id="KW-0812">Transmembrane</keyword>
<feature type="region of interest" description="Disordered" evidence="1">
    <location>
        <begin position="1"/>
        <end position="27"/>
    </location>
</feature>
<feature type="compositionally biased region" description="Basic and acidic residues" evidence="1">
    <location>
        <begin position="14"/>
        <end position="27"/>
    </location>
</feature>
<dbReference type="RefSeq" id="WP_345430800.1">
    <property type="nucleotide sequence ID" value="NZ_BAABHK010000003.1"/>
</dbReference>
<sequence>MRNNIAGAAVNKAAEARPDKKVAQSAETLKDVPEEAVQGTAMKGLRLPVVGRLLQSLALARLLRVLRAIVRFIPRALPVAILIVAGWLFRRMRRK</sequence>
<evidence type="ECO:0000313" key="4">
    <source>
        <dbReference type="Proteomes" id="UP001501442"/>
    </source>
</evidence>
<reference evidence="4" key="1">
    <citation type="journal article" date="2019" name="Int. J. Syst. Evol. Microbiol.">
        <title>The Global Catalogue of Microorganisms (GCM) 10K type strain sequencing project: providing services to taxonomists for standard genome sequencing and annotation.</title>
        <authorList>
            <consortium name="The Broad Institute Genomics Platform"/>
            <consortium name="The Broad Institute Genome Sequencing Center for Infectious Disease"/>
            <person name="Wu L."/>
            <person name="Ma J."/>
        </authorList>
    </citation>
    <scope>NUCLEOTIDE SEQUENCE [LARGE SCALE GENOMIC DNA]</scope>
    <source>
        <strain evidence="4">JCM 17939</strain>
    </source>
</reference>
<evidence type="ECO:0000256" key="1">
    <source>
        <dbReference type="SAM" id="MobiDB-lite"/>
    </source>
</evidence>
<gene>
    <name evidence="3" type="ORF">GCM10023196_024070</name>
</gene>
<comment type="caution">
    <text evidence="3">The sequence shown here is derived from an EMBL/GenBank/DDBJ whole genome shotgun (WGS) entry which is preliminary data.</text>
</comment>
<evidence type="ECO:0000313" key="3">
    <source>
        <dbReference type="EMBL" id="GAA4624337.1"/>
    </source>
</evidence>
<proteinExistence type="predicted"/>
<keyword evidence="2" id="KW-0472">Membrane</keyword>
<dbReference type="Proteomes" id="UP001501442">
    <property type="component" value="Unassembled WGS sequence"/>
</dbReference>
<name>A0ABP8U8H0_9ACTN</name>
<accession>A0ABP8U8H0</accession>
<keyword evidence="4" id="KW-1185">Reference proteome</keyword>
<dbReference type="EMBL" id="BAABHK010000003">
    <property type="protein sequence ID" value="GAA4624337.1"/>
    <property type="molecule type" value="Genomic_DNA"/>
</dbReference>
<organism evidence="3 4">
    <name type="scientific">Actinoallomurus vinaceus</name>
    <dbReference type="NCBI Taxonomy" id="1080074"/>
    <lineage>
        <taxon>Bacteria</taxon>
        <taxon>Bacillati</taxon>
        <taxon>Actinomycetota</taxon>
        <taxon>Actinomycetes</taxon>
        <taxon>Streptosporangiales</taxon>
        <taxon>Thermomonosporaceae</taxon>
        <taxon>Actinoallomurus</taxon>
    </lineage>
</organism>
<evidence type="ECO:0000256" key="2">
    <source>
        <dbReference type="SAM" id="Phobius"/>
    </source>
</evidence>
<protein>
    <submittedName>
        <fullName evidence="3">Uncharacterized protein</fullName>
    </submittedName>
</protein>
<keyword evidence="2" id="KW-1133">Transmembrane helix</keyword>
<feature type="transmembrane region" description="Helical" evidence="2">
    <location>
        <begin position="72"/>
        <end position="89"/>
    </location>
</feature>